<protein>
    <submittedName>
        <fullName evidence="2">(diamondback moth) hypothetical protein</fullName>
    </submittedName>
</protein>
<dbReference type="AlphaFoldDB" id="A0A8S4DQQ4"/>
<name>A0A8S4DQQ4_PLUXY</name>
<comment type="caution">
    <text evidence="2">The sequence shown here is derived from an EMBL/GenBank/DDBJ whole genome shotgun (WGS) entry which is preliminary data.</text>
</comment>
<sequence length="85" mass="9745">MYTILLLLTVVFVASTASHDSAVFASESDLENSVILHRIRREVFKNKVCPSDKVLDNITKKCVKPIDNSIDYKDYPEMEYDMDNT</sequence>
<keyword evidence="1" id="KW-0732">Signal</keyword>
<reference evidence="2" key="1">
    <citation type="submission" date="2020-11" db="EMBL/GenBank/DDBJ databases">
        <authorList>
            <person name="Whiteford S."/>
        </authorList>
    </citation>
    <scope>NUCLEOTIDE SEQUENCE</scope>
</reference>
<evidence type="ECO:0000313" key="2">
    <source>
        <dbReference type="EMBL" id="CAG9103097.1"/>
    </source>
</evidence>
<gene>
    <name evidence="2" type="ORF">PLXY2_LOCUS2924</name>
</gene>
<evidence type="ECO:0000256" key="1">
    <source>
        <dbReference type="SAM" id="SignalP"/>
    </source>
</evidence>
<dbReference type="EMBL" id="CAJHNJ030000007">
    <property type="protein sequence ID" value="CAG9103097.1"/>
    <property type="molecule type" value="Genomic_DNA"/>
</dbReference>
<dbReference type="Proteomes" id="UP000653454">
    <property type="component" value="Unassembled WGS sequence"/>
</dbReference>
<feature type="signal peptide" evidence="1">
    <location>
        <begin position="1"/>
        <end position="18"/>
    </location>
</feature>
<accession>A0A8S4DQQ4</accession>
<organism evidence="2 3">
    <name type="scientific">Plutella xylostella</name>
    <name type="common">Diamondback moth</name>
    <name type="synonym">Plutella maculipennis</name>
    <dbReference type="NCBI Taxonomy" id="51655"/>
    <lineage>
        <taxon>Eukaryota</taxon>
        <taxon>Metazoa</taxon>
        <taxon>Ecdysozoa</taxon>
        <taxon>Arthropoda</taxon>
        <taxon>Hexapoda</taxon>
        <taxon>Insecta</taxon>
        <taxon>Pterygota</taxon>
        <taxon>Neoptera</taxon>
        <taxon>Endopterygota</taxon>
        <taxon>Lepidoptera</taxon>
        <taxon>Glossata</taxon>
        <taxon>Ditrysia</taxon>
        <taxon>Yponomeutoidea</taxon>
        <taxon>Plutellidae</taxon>
        <taxon>Plutella</taxon>
    </lineage>
</organism>
<proteinExistence type="predicted"/>
<feature type="chain" id="PRO_5035743667" evidence="1">
    <location>
        <begin position="19"/>
        <end position="85"/>
    </location>
</feature>
<keyword evidence="3" id="KW-1185">Reference proteome</keyword>
<evidence type="ECO:0000313" key="3">
    <source>
        <dbReference type="Proteomes" id="UP000653454"/>
    </source>
</evidence>